<proteinExistence type="predicted"/>
<keyword evidence="2" id="KW-1185">Reference proteome</keyword>
<comment type="caution">
    <text evidence="1">The sequence shown here is derived from an EMBL/GenBank/DDBJ whole genome shotgun (WGS) entry which is preliminary data.</text>
</comment>
<reference evidence="1 2" key="1">
    <citation type="submission" date="2023-12" db="EMBL/GenBank/DDBJ databases">
        <title>Novel species of the genus Arcicella isolated from rivers.</title>
        <authorList>
            <person name="Lu H."/>
        </authorList>
    </citation>
    <scope>NUCLEOTIDE SEQUENCE [LARGE SCALE GENOMIC DNA]</scope>
    <source>
        <strain evidence="1 2">DC2W</strain>
    </source>
</reference>
<sequence>MKSNMKLLYIFAIILLANTYVKAQFNAGESYLGGSLMMNQSKFGESLDNHNSSIGLGYGKFISKNTAKTLSIYVGYGNQSSSSGFLDDKSFGISLNKGRQYYKTIFGKLGIYGGFSGGINYNNQDTKTPYNQEPMGYVERTANQIALSFDGGGGLVYRLNNKWAFTGNLINLDIADVSYSWADGKRNLTQSGVPSSFSEKRFEYNFKPTISFSFGIGIRYILK</sequence>
<accession>A0ABU5SAH8</accession>
<evidence type="ECO:0000313" key="2">
    <source>
        <dbReference type="Proteomes" id="UP001303899"/>
    </source>
</evidence>
<evidence type="ECO:0000313" key="1">
    <source>
        <dbReference type="EMBL" id="MEA5405492.1"/>
    </source>
</evidence>
<protein>
    <recommendedName>
        <fullName evidence="3">Outer membrane protein beta-barrel domain-containing protein</fullName>
    </recommendedName>
</protein>
<dbReference type="SUPFAM" id="SSF56925">
    <property type="entry name" value="OMPA-like"/>
    <property type="match status" value="1"/>
</dbReference>
<dbReference type="EMBL" id="JAYGIL010000037">
    <property type="protein sequence ID" value="MEA5405492.1"/>
    <property type="molecule type" value="Genomic_DNA"/>
</dbReference>
<organism evidence="1 2">
    <name type="scientific">Arcicella gelida</name>
    <dbReference type="NCBI Taxonomy" id="2984195"/>
    <lineage>
        <taxon>Bacteria</taxon>
        <taxon>Pseudomonadati</taxon>
        <taxon>Bacteroidota</taxon>
        <taxon>Cytophagia</taxon>
        <taxon>Cytophagales</taxon>
        <taxon>Flectobacillaceae</taxon>
        <taxon>Arcicella</taxon>
    </lineage>
</organism>
<evidence type="ECO:0008006" key="3">
    <source>
        <dbReference type="Google" id="ProtNLM"/>
    </source>
</evidence>
<dbReference type="InterPro" id="IPR011250">
    <property type="entry name" value="OMP/PagP_B-barrel"/>
</dbReference>
<gene>
    <name evidence="1" type="ORF">VB776_21310</name>
</gene>
<dbReference type="Proteomes" id="UP001303899">
    <property type="component" value="Unassembled WGS sequence"/>
</dbReference>
<name>A0ABU5SAH8_9BACT</name>
<dbReference type="RefSeq" id="WP_323698897.1">
    <property type="nucleotide sequence ID" value="NZ_JAYGIL010000037.1"/>
</dbReference>